<dbReference type="GO" id="GO:0048868">
    <property type="term" value="P:pollen tube development"/>
    <property type="evidence" value="ECO:0007669"/>
    <property type="project" value="UniProtKB-ARBA"/>
</dbReference>
<evidence type="ECO:0000256" key="8">
    <source>
        <dbReference type="ARBA" id="ARBA00023316"/>
    </source>
</evidence>
<evidence type="ECO:0000256" key="1">
    <source>
        <dbReference type="ARBA" id="ARBA00004653"/>
    </source>
</evidence>
<evidence type="ECO:0000256" key="7">
    <source>
        <dbReference type="ARBA" id="ARBA00023136"/>
    </source>
</evidence>
<dbReference type="Proteomes" id="UP000036987">
    <property type="component" value="Unassembled WGS sequence"/>
</dbReference>
<organism evidence="13 14">
    <name type="scientific">Zostera marina</name>
    <name type="common">Eelgrass</name>
    <dbReference type="NCBI Taxonomy" id="29655"/>
    <lineage>
        <taxon>Eukaryota</taxon>
        <taxon>Viridiplantae</taxon>
        <taxon>Streptophyta</taxon>
        <taxon>Embryophyta</taxon>
        <taxon>Tracheophyta</taxon>
        <taxon>Spermatophyta</taxon>
        <taxon>Magnoliopsida</taxon>
        <taxon>Liliopsida</taxon>
        <taxon>Zosteraceae</taxon>
        <taxon>Zostera</taxon>
    </lineage>
</organism>
<evidence type="ECO:0000256" key="9">
    <source>
        <dbReference type="ARBA" id="ARBA00055179"/>
    </source>
</evidence>
<evidence type="ECO:0000256" key="10">
    <source>
        <dbReference type="ARBA" id="ARBA00061151"/>
    </source>
</evidence>
<comment type="caution">
    <text evidence="13">The sequence shown here is derived from an EMBL/GenBank/DDBJ whole genome shotgun (WGS) entry which is preliminary data.</text>
</comment>
<keyword evidence="2" id="KW-0328">Glycosyltransferase</keyword>
<dbReference type="SUPFAM" id="SSF53448">
    <property type="entry name" value="Nucleotide-diphospho-sugar transferases"/>
    <property type="match status" value="1"/>
</dbReference>
<keyword evidence="4 11" id="KW-0812">Transmembrane</keyword>
<dbReference type="InterPro" id="IPR029044">
    <property type="entry name" value="Nucleotide-diphossugar_trans"/>
</dbReference>
<dbReference type="AlphaFoldDB" id="A0A0K9PR56"/>
<evidence type="ECO:0000256" key="11">
    <source>
        <dbReference type="SAM" id="Phobius"/>
    </source>
</evidence>
<accession>A0A0K9PR56</accession>
<dbReference type="EMBL" id="LFYR01000671">
    <property type="protein sequence ID" value="KMZ71553.1"/>
    <property type="molecule type" value="Genomic_DNA"/>
</dbReference>
<evidence type="ECO:0000313" key="14">
    <source>
        <dbReference type="Proteomes" id="UP000036987"/>
    </source>
</evidence>
<feature type="transmembrane region" description="Helical" evidence="11">
    <location>
        <begin position="498"/>
        <end position="523"/>
    </location>
</feature>
<protein>
    <submittedName>
        <fullName evidence="13">Cellulose synthase, family GT2</fullName>
    </submittedName>
</protein>
<dbReference type="GO" id="GO:0016757">
    <property type="term" value="F:glycosyltransferase activity"/>
    <property type="evidence" value="ECO:0000318"/>
    <property type="project" value="GO_Central"/>
</dbReference>
<evidence type="ECO:0000256" key="3">
    <source>
        <dbReference type="ARBA" id="ARBA00022679"/>
    </source>
</evidence>
<feature type="transmembrane region" description="Helical" evidence="11">
    <location>
        <begin position="659"/>
        <end position="676"/>
    </location>
</feature>
<dbReference type="STRING" id="29655.A0A0K9PR56"/>
<evidence type="ECO:0000313" key="13">
    <source>
        <dbReference type="EMBL" id="KMZ71553.1"/>
    </source>
</evidence>
<dbReference type="OrthoDB" id="72851at2759"/>
<comment type="subcellular location">
    <subcellularLocation>
        <location evidence="1">Golgi apparatus membrane</location>
        <topology evidence="1">Multi-pass membrane protein</topology>
    </subcellularLocation>
</comment>
<gene>
    <name evidence="13" type="ORF">ZOSMA_17G01100</name>
</gene>
<keyword evidence="14" id="KW-1185">Reference proteome</keyword>
<evidence type="ECO:0000256" key="2">
    <source>
        <dbReference type="ARBA" id="ARBA00022676"/>
    </source>
</evidence>
<dbReference type="Pfam" id="PF13632">
    <property type="entry name" value="Glyco_trans_2_3"/>
    <property type="match status" value="1"/>
</dbReference>
<feature type="domain" description="Glycosyltransferase 2-like" evidence="12">
    <location>
        <begin position="332"/>
        <end position="545"/>
    </location>
</feature>
<dbReference type="GO" id="GO:0071555">
    <property type="term" value="P:cell wall organization"/>
    <property type="evidence" value="ECO:0007669"/>
    <property type="project" value="UniProtKB-KW"/>
</dbReference>
<dbReference type="Gene3D" id="3.90.550.10">
    <property type="entry name" value="Spore Coat Polysaccharide Biosynthesis Protein SpsA, Chain A"/>
    <property type="match status" value="1"/>
</dbReference>
<evidence type="ECO:0000256" key="4">
    <source>
        <dbReference type="ARBA" id="ARBA00022692"/>
    </source>
</evidence>
<evidence type="ECO:0000259" key="12">
    <source>
        <dbReference type="Pfam" id="PF13632"/>
    </source>
</evidence>
<feature type="transmembrane region" description="Helical" evidence="11">
    <location>
        <begin position="535"/>
        <end position="566"/>
    </location>
</feature>
<dbReference type="PANTHER" id="PTHR32044:SF80">
    <property type="entry name" value="XYLOGLUCAN GLYCOSYLTRANSFERASE 2-RELATED"/>
    <property type="match status" value="1"/>
</dbReference>
<feature type="transmembrane region" description="Helical" evidence="11">
    <location>
        <begin position="178"/>
        <end position="196"/>
    </location>
</feature>
<keyword evidence="8" id="KW-0961">Cell wall biogenesis/degradation</keyword>
<dbReference type="FunFam" id="3.90.550.10:FF:000007">
    <property type="entry name" value="probable xyloglucan glycosyltransferase 5"/>
    <property type="match status" value="1"/>
</dbReference>
<keyword evidence="5 11" id="KW-1133">Transmembrane helix</keyword>
<comment type="similarity">
    <text evidence="10">Belongs to the glycosyltransferase 2 family. Plant cellulose synthase-like C subfamily.</text>
</comment>
<evidence type="ECO:0000256" key="6">
    <source>
        <dbReference type="ARBA" id="ARBA00023034"/>
    </source>
</evidence>
<feature type="transmembrane region" description="Helical" evidence="11">
    <location>
        <begin position="121"/>
        <end position="141"/>
    </location>
</feature>
<evidence type="ECO:0000256" key="5">
    <source>
        <dbReference type="ARBA" id="ARBA00022989"/>
    </source>
</evidence>
<dbReference type="GO" id="GO:0005794">
    <property type="term" value="C:Golgi apparatus"/>
    <property type="evidence" value="ECO:0000318"/>
    <property type="project" value="GO_Central"/>
</dbReference>
<keyword evidence="6" id="KW-0333">Golgi apparatus</keyword>
<sequence length="706" mass="80925">MGPTLDLFRSANQKARKGTPVVVKMENPNYSLLQIDGPEDEVDATSFRPVEKGRGKNAKQFTWVLLLKAHQAVGCVAWTAAGLWSLIGAVKTRLALHGDVEPEADDGEEEKIRKGTLLLKFIKVLLFILMLALVIELAAYWNQWDFQTHNYFHIPQTEEIRGWAHMTYILWLSFRAGYIAYPIQAMTNICVVLFVLQSLDRTILCIGCLWIKLNRIKPKALEDPFKSDVEDCLDYKCPMVLVQIPMCNEREVYEQSISAVCQLDWPKDNLLIQVLDDSSDEAIQFLIRDEVLKWSLRGVNIIYRHRLVRTGYKAGNLKSAMNCDYVKDYEFVTIFDADFQPNPDFLKQTIPHFKNNPQVGLVQARWAFVNRDENLLTRLQNINLCFHFEVEQQVNGVFLNFFGFNGTAGVWRIKALEESGGWLERTTVEDMDIAVRAHLNGWKFVFLNDVKVLCEVPESYEAYMKQQYRWHSGPMHLFRLCFPAIIKSKISIWKKSNLILLFFLLRKLILPFYSFMLFCVILPLTMFVPEAEMPIWVICYIPLFMSFLNILPSIGSFPFIVPYLLFENTMSVTKFNAMISGLFQFKSSYEWVVTKKAGRSSESDLLALEESETKILSHPQLHRGSSDSELVELNKSNVQKESAVSPSVKKSNKIYKKELALALLLLTAAARSLLSAQGVHFYFLLFQGLSFLVVGLDLIGEQVSNS</sequence>
<comment type="function">
    <text evidence="9">Probable beta-1,4-glucan synthase rather involved in the synthesis of the xyloglucan backbone than cellulose. Seems to work simultaneously with xyloglucan 6-xylosyltransferase. Xyloglucan is a noncellulosic polysaccharides of plant cell wall and consists of a glucan backbone substituted by xylose, galactose and fucose.</text>
</comment>
<reference evidence="14" key="1">
    <citation type="journal article" date="2016" name="Nature">
        <title>The genome of the seagrass Zostera marina reveals angiosperm adaptation to the sea.</title>
        <authorList>
            <person name="Olsen J.L."/>
            <person name="Rouze P."/>
            <person name="Verhelst B."/>
            <person name="Lin Y.-C."/>
            <person name="Bayer T."/>
            <person name="Collen J."/>
            <person name="Dattolo E."/>
            <person name="De Paoli E."/>
            <person name="Dittami S."/>
            <person name="Maumus F."/>
            <person name="Michel G."/>
            <person name="Kersting A."/>
            <person name="Lauritano C."/>
            <person name="Lohaus R."/>
            <person name="Toepel M."/>
            <person name="Tonon T."/>
            <person name="Vanneste K."/>
            <person name="Amirebrahimi M."/>
            <person name="Brakel J."/>
            <person name="Bostroem C."/>
            <person name="Chovatia M."/>
            <person name="Grimwood J."/>
            <person name="Jenkins J.W."/>
            <person name="Jueterbock A."/>
            <person name="Mraz A."/>
            <person name="Stam W.T."/>
            <person name="Tice H."/>
            <person name="Bornberg-Bauer E."/>
            <person name="Green P.J."/>
            <person name="Pearson G.A."/>
            <person name="Procaccini G."/>
            <person name="Duarte C.M."/>
            <person name="Schmutz J."/>
            <person name="Reusch T.B.H."/>
            <person name="Van de Peer Y."/>
        </authorList>
    </citation>
    <scope>NUCLEOTIDE SEQUENCE [LARGE SCALE GENOMIC DNA]</scope>
    <source>
        <strain evidence="14">cv. Finnish</strain>
    </source>
</reference>
<name>A0A0K9PR56_ZOSMR</name>
<keyword evidence="3" id="KW-0808">Transferase</keyword>
<keyword evidence="7 11" id="KW-0472">Membrane</keyword>
<dbReference type="GO" id="GO:0099402">
    <property type="term" value="P:plant organ development"/>
    <property type="evidence" value="ECO:0007669"/>
    <property type="project" value="UniProtKB-ARBA"/>
</dbReference>
<proteinExistence type="inferred from homology"/>
<dbReference type="PANTHER" id="PTHR32044">
    <property type="entry name" value="GLUCOMANNAN 4-BETA-MANNOSYLTRANSFERASE 9"/>
    <property type="match status" value="1"/>
</dbReference>
<dbReference type="OMA" id="SMWVICY"/>
<dbReference type="GO" id="GO:0000139">
    <property type="term" value="C:Golgi membrane"/>
    <property type="evidence" value="ECO:0007669"/>
    <property type="project" value="UniProtKB-SubCell"/>
</dbReference>
<dbReference type="InterPro" id="IPR001173">
    <property type="entry name" value="Glyco_trans_2-like"/>
</dbReference>